<sequence length="276" mass="30292">MATEAQVRANRLNAQKSTGPRTEAGKAVVAQNAVRHGLLAEKTVISGEDPGQFESYRAMLLAELHPAGAMEAILAERIVGLAWRLRRADRLQAEVFDTLLAKDDRPLTRSIRASDYSGAKDGPDPRDTALGRVTIKDFTNYRVLDRLGMYERRIEHSLYRTVGELEKVRRLRTITLPAETPNPEPAETAAEESSCETKPISPVADAQTADADRTPPRPTPADRVHRAEFDGHPEDLTRCRDGHRLVGIGICAPAASVRHGSGPPWGTSHIGKEESR</sequence>
<reference evidence="2" key="1">
    <citation type="submission" date="2023-05" db="EMBL/GenBank/DDBJ databases">
        <title>Anaerotaeda fermentans gen. nov., sp. nov., a novel anaerobic planctomycete of the new family within the order Sedimentisphaerales isolated from Taman Peninsula, Russia.</title>
        <authorList>
            <person name="Khomyakova M.A."/>
            <person name="Merkel A.Y."/>
            <person name="Slobodkin A.I."/>
        </authorList>
    </citation>
    <scope>NUCLEOTIDE SEQUENCE</scope>
    <source>
        <strain evidence="2">M17dextr</strain>
    </source>
</reference>
<dbReference type="EMBL" id="JASCXX010000002">
    <property type="protein sequence ID" value="MDI6447807.1"/>
    <property type="molecule type" value="Genomic_DNA"/>
</dbReference>
<feature type="compositionally biased region" description="Low complexity" evidence="1">
    <location>
        <begin position="177"/>
        <end position="188"/>
    </location>
</feature>
<feature type="compositionally biased region" description="Basic and acidic residues" evidence="1">
    <location>
        <begin position="210"/>
        <end position="239"/>
    </location>
</feature>
<organism evidence="2 3">
    <name type="scientific">Anaerobaca lacustris</name>
    <dbReference type="NCBI Taxonomy" id="3044600"/>
    <lineage>
        <taxon>Bacteria</taxon>
        <taxon>Pseudomonadati</taxon>
        <taxon>Planctomycetota</taxon>
        <taxon>Phycisphaerae</taxon>
        <taxon>Sedimentisphaerales</taxon>
        <taxon>Anaerobacaceae</taxon>
        <taxon>Anaerobaca</taxon>
    </lineage>
</organism>
<protein>
    <submittedName>
        <fullName evidence="2">Uncharacterized protein</fullName>
    </submittedName>
</protein>
<evidence type="ECO:0000313" key="2">
    <source>
        <dbReference type="EMBL" id="MDI6447807.1"/>
    </source>
</evidence>
<proteinExistence type="predicted"/>
<evidence type="ECO:0000313" key="3">
    <source>
        <dbReference type="Proteomes" id="UP001431776"/>
    </source>
</evidence>
<feature type="region of interest" description="Disordered" evidence="1">
    <location>
        <begin position="176"/>
        <end position="239"/>
    </location>
</feature>
<dbReference type="AlphaFoldDB" id="A0AAW6TTL1"/>
<dbReference type="Proteomes" id="UP001431776">
    <property type="component" value="Unassembled WGS sequence"/>
</dbReference>
<comment type="caution">
    <text evidence="2">The sequence shown here is derived from an EMBL/GenBank/DDBJ whole genome shotgun (WGS) entry which is preliminary data.</text>
</comment>
<feature type="region of interest" description="Disordered" evidence="1">
    <location>
        <begin position="253"/>
        <end position="276"/>
    </location>
</feature>
<evidence type="ECO:0000256" key="1">
    <source>
        <dbReference type="SAM" id="MobiDB-lite"/>
    </source>
</evidence>
<name>A0AAW6TTL1_9BACT</name>
<dbReference type="RefSeq" id="WP_349243219.1">
    <property type="nucleotide sequence ID" value="NZ_JASCXX010000002.1"/>
</dbReference>
<keyword evidence="3" id="KW-1185">Reference proteome</keyword>
<accession>A0AAW6TTL1</accession>
<feature type="region of interest" description="Disordered" evidence="1">
    <location>
        <begin position="1"/>
        <end position="25"/>
    </location>
</feature>
<gene>
    <name evidence="2" type="ORF">QJ522_02030</name>
</gene>